<keyword evidence="12" id="KW-1185">Reference proteome</keyword>
<dbReference type="CDD" id="cd03250">
    <property type="entry name" value="ABCC_MRP_domain1"/>
    <property type="match status" value="1"/>
</dbReference>
<evidence type="ECO:0000256" key="5">
    <source>
        <dbReference type="ARBA" id="ARBA00022840"/>
    </source>
</evidence>
<dbReference type="Pfam" id="PF00664">
    <property type="entry name" value="ABC_membrane"/>
    <property type="match status" value="1"/>
</dbReference>
<dbReference type="GO" id="GO:0016020">
    <property type="term" value="C:membrane"/>
    <property type="evidence" value="ECO:0007669"/>
    <property type="project" value="UniProtKB-SubCell"/>
</dbReference>
<evidence type="ECO:0000313" key="12">
    <source>
        <dbReference type="Proteomes" id="UP000614350"/>
    </source>
</evidence>
<evidence type="ECO:0000256" key="3">
    <source>
        <dbReference type="ARBA" id="ARBA00022692"/>
    </source>
</evidence>
<dbReference type="SMART" id="SM00382">
    <property type="entry name" value="AAA"/>
    <property type="match status" value="1"/>
</dbReference>
<feature type="transmembrane region" description="Helical" evidence="8">
    <location>
        <begin position="321"/>
        <end position="342"/>
    </location>
</feature>
<dbReference type="PROSITE" id="PS00211">
    <property type="entry name" value="ABC_TRANSPORTER_1"/>
    <property type="match status" value="1"/>
</dbReference>
<feature type="transmembrane region" description="Helical" evidence="8">
    <location>
        <begin position="619"/>
        <end position="641"/>
    </location>
</feature>
<dbReference type="SUPFAM" id="SSF90123">
    <property type="entry name" value="ABC transporter transmembrane region"/>
    <property type="match status" value="1"/>
</dbReference>
<comment type="subcellular location">
    <subcellularLocation>
        <location evidence="1">Membrane</location>
    </subcellularLocation>
</comment>
<organism evidence="11 12">
    <name type="scientific">Vespula vulgaris</name>
    <name type="common">Yellow jacket</name>
    <name type="synonym">Wasp</name>
    <dbReference type="NCBI Taxonomy" id="7454"/>
    <lineage>
        <taxon>Eukaryota</taxon>
        <taxon>Metazoa</taxon>
        <taxon>Ecdysozoa</taxon>
        <taxon>Arthropoda</taxon>
        <taxon>Hexapoda</taxon>
        <taxon>Insecta</taxon>
        <taxon>Pterygota</taxon>
        <taxon>Neoptera</taxon>
        <taxon>Endopterygota</taxon>
        <taxon>Hymenoptera</taxon>
        <taxon>Apocrita</taxon>
        <taxon>Aculeata</taxon>
        <taxon>Vespoidea</taxon>
        <taxon>Vespidae</taxon>
        <taxon>Vespinae</taxon>
        <taxon>Vespula</taxon>
    </lineage>
</organism>
<dbReference type="GO" id="GO:0016887">
    <property type="term" value="F:ATP hydrolysis activity"/>
    <property type="evidence" value="ECO:0007669"/>
    <property type="project" value="InterPro"/>
</dbReference>
<feature type="transmembrane region" description="Helical" evidence="8">
    <location>
        <begin position="132"/>
        <end position="155"/>
    </location>
</feature>
<dbReference type="GO" id="GO:0140359">
    <property type="term" value="F:ABC-type transporter activity"/>
    <property type="evidence" value="ECO:0007669"/>
    <property type="project" value="InterPro"/>
</dbReference>
<keyword evidence="4" id="KW-0547">Nucleotide-binding</keyword>
<keyword evidence="3 8" id="KW-0812">Transmembrane</keyword>
<comment type="caution">
    <text evidence="11">The sequence shown here is derived from an EMBL/GenBank/DDBJ whole genome shotgun (WGS) entry which is preliminary data.</text>
</comment>
<protein>
    <submittedName>
        <fullName evidence="11">Uncharacterized protein</fullName>
    </submittedName>
</protein>
<dbReference type="Gene3D" id="1.20.1560.10">
    <property type="entry name" value="ABC transporter type 1, transmembrane domain"/>
    <property type="match status" value="1"/>
</dbReference>
<dbReference type="InterPro" id="IPR036640">
    <property type="entry name" value="ABC1_TM_sf"/>
</dbReference>
<evidence type="ECO:0000259" key="10">
    <source>
        <dbReference type="PROSITE" id="PS50929"/>
    </source>
</evidence>
<accession>A0A834J4V3</accession>
<keyword evidence="5" id="KW-0067">ATP-binding</keyword>
<dbReference type="SUPFAM" id="SSF52540">
    <property type="entry name" value="P-loop containing nucleoside triphosphate hydrolases"/>
    <property type="match status" value="1"/>
</dbReference>
<evidence type="ECO:0000256" key="7">
    <source>
        <dbReference type="ARBA" id="ARBA00023136"/>
    </source>
</evidence>
<dbReference type="EMBL" id="JACSEA010000020">
    <property type="protein sequence ID" value="KAF7381550.1"/>
    <property type="molecule type" value="Genomic_DNA"/>
</dbReference>
<feature type="transmembrane region" description="Helical" evidence="8">
    <location>
        <begin position="183"/>
        <end position="206"/>
    </location>
</feature>
<dbReference type="InterPro" id="IPR003439">
    <property type="entry name" value="ABC_transporter-like_ATP-bd"/>
</dbReference>
<dbReference type="InterPro" id="IPR011527">
    <property type="entry name" value="ABC1_TM_dom"/>
</dbReference>
<keyword evidence="7 8" id="KW-0472">Membrane</keyword>
<evidence type="ECO:0000256" key="1">
    <source>
        <dbReference type="ARBA" id="ARBA00004370"/>
    </source>
</evidence>
<dbReference type="InterPro" id="IPR027417">
    <property type="entry name" value="P-loop_NTPase"/>
</dbReference>
<dbReference type="PROSITE" id="PS50929">
    <property type="entry name" value="ABC_TM1F"/>
    <property type="match status" value="1"/>
</dbReference>
<dbReference type="Pfam" id="PF00005">
    <property type="entry name" value="ABC_tran"/>
    <property type="match status" value="2"/>
</dbReference>
<name>A0A834J4V3_VESVU</name>
<feature type="domain" description="ABC transporter" evidence="9">
    <location>
        <begin position="371"/>
        <end position="565"/>
    </location>
</feature>
<dbReference type="AlphaFoldDB" id="A0A834J4V3"/>
<feature type="transmembrane region" description="Helical" evidence="8">
    <location>
        <begin position="92"/>
        <end position="112"/>
    </location>
</feature>
<sequence>MDSSKKYNNPNPRSTANIFSKLTFWWLRPLFLYGKNHDLEVKDLYNVSSSDVSELLGKKLERNWIKELKAAEAADRKPKLYTALQKTFLSSFAYYGGWTLFLCIVLKVLQPYTLGLLIWHFDPRATSSVTEAYMYATAVVVMIALTAIISHHIHLGQMEIGMRMRVACSSLVYKKILRLSQGALISFLIWETVGIASLAGVFLITIQTIPVQGYMSKWTANLRLKIAIRTDERVRLMSEIIRGIQVIKMYTWEKPFEKLVSLSRSHEIDVLTLTSYLRGFTLATFIFTERTTLYFTIMAYVLYGNNISADKVFSMAQYFNILQATMAIFYPMAVAFAAEALISIKRLENFLLLEENVPLIRALPKDEKNSIILKDVTATWSETTIVSTLHDINNYIGFGKLYALVGPVGAGKSSFLQLILGELKISHGQINIKGSISYASQESWLFADFEQFAHGDKTLVGDRGTALSGGQRARINLARAVYRDADIYLLDDPLSAVDVHVGKHLFDQCINGYLKNKTRILVTHQIQYLRDCDYIIILNNGKVENEGTFADIQNKKTNFLKLLVNDESKEKILVKENSIDSTSDMLSNFNTTEDEDNEPQETEELMAKGSLSKVVYWKYFRAGASIFVIIAFFCSMILGQIGSSGSDYWVAYWTNQEEMRLKKERNFIHSQHNFNTSALTDENGNSTDFRNGTVDNIKHIIFNDSSIIQNITAENMTNVNVVSTKLYGLDTHTALWIYGAFIVRLCNFLIQIRLVVFSIVFRKILVLSTKSCQEL</sequence>
<dbReference type="GO" id="GO:0005524">
    <property type="term" value="F:ATP binding"/>
    <property type="evidence" value="ECO:0007669"/>
    <property type="project" value="UniProtKB-KW"/>
</dbReference>
<feature type="domain" description="ABC transmembrane type-1" evidence="10">
    <location>
        <begin position="179"/>
        <end position="338"/>
    </location>
</feature>
<evidence type="ECO:0000256" key="6">
    <source>
        <dbReference type="ARBA" id="ARBA00022989"/>
    </source>
</evidence>
<reference evidence="11" key="1">
    <citation type="journal article" date="2020" name="G3 (Bethesda)">
        <title>High-Quality Assemblies for Three Invasive Social Wasps from the &lt;i&gt;Vespula&lt;/i&gt; Genus.</title>
        <authorList>
            <person name="Harrop T.W.R."/>
            <person name="Guhlin J."/>
            <person name="McLaughlin G.M."/>
            <person name="Permina E."/>
            <person name="Stockwell P."/>
            <person name="Gilligan J."/>
            <person name="Le Lec M.F."/>
            <person name="Gruber M.A.M."/>
            <person name="Quinn O."/>
            <person name="Lovegrove M."/>
            <person name="Duncan E.J."/>
            <person name="Remnant E.J."/>
            <person name="Van Eeckhoven J."/>
            <person name="Graham B."/>
            <person name="Knapp R.A."/>
            <person name="Langford K.W."/>
            <person name="Kronenberg Z."/>
            <person name="Press M.O."/>
            <person name="Eacker S.M."/>
            <person name="Wilson-Rankin E.E."/>
            <person name="Purcell J."/>
            <person name="Lester P.J."/>
            <person name="Dearden P.K."/>
        </authorList>
    </citation>
    <scope>NUCLEOTIDE SEQUENCE</scope>
    <source>
        <strain evidence="11">Marl-1</strain>
    </source>
</reference>
<dbReference type="PANTHER" id="PTHR24223">
    <property type="entry name" value="ATP-BINDING CASSETTE SUB-FAMILY C"/>
    <property type="match status" value="1"/>
</dbReference>
<dbReference type="Gene3D" id="3.40.50.300">
    <property type="entry name" value="P-loop containing nucleotide triphosphate hydrolases"/>
    <property type="match status" value="2"/>
</dbReference>
<evidence type="ECO:0000256" key="4">
    <source>
        <dbReference type="ARBA" id="ARBA00022741"/>
    </source>
</evidence>
<keyword evidence="2" id="KW-0813">Transport</keyword>
<feature type="transmembrane region" description="Helical" evidence="8">
    <location>
        <begin position="735"/>
        <end position="761"/>
    </location>
</feature>
<evidence type="ECO:0000256" key="8">
    <source>
        <dbReference type="SAM" id="Phobius"/>
    </source>
</evidence>
<keyword evidence="6 8" id="KW-1133">Transmembrane helix</keyword>
<evidence type="ECO:0000256" key="2">
    <source>
        <dbReference type="ARBA" id="ARBA00022448"/>
    </source>
</evidence>
<dbReference type="PROSITE" id="PS50893">
    <property type="entry name" value="ABC_TRANSPORTER_2"/>
    <property type="match status" value="1"/>
</dbReference>
<dbReference type="InterPro" id="IPR017871">
    <property type="entry name" value="ABC_transporter-like_CS"/>
</dbReference>
<proteinExistence type="predicted"/>
<dbReference type="InterPro" id="IPR003593">
    <property type="entry name" value="AAA+_ATPase"/>
</dbReference>
<dbReference type="PANTHER" id="PTHR24223:SF415">
    <property type="entry name" value="FI20190P1"/>
    <property type="match status" value="1"/>
</dbReference>
<dbReference type="InterPro" id="IPR050173">
    <property type="entry name" value="ABC_transporter_C-like"/>
</dbReference>
<evidence type="ECO:0000313" key="11">
    <source>
        <dbReference type="EMBL" id="KAF7381550.1"/>
    </source>
</evidence>
<gene>
    <name evidence="11" type="ORF">HZH66_013944</name>
</gene>
<evidence type="ECO:0000259" key="9">
    <source>
        <dbReference type="PROSITE" id="PS50893"/>
    </source>
</evidence>
<dbReference type="Proteomes" id="UP000614350">
    <property type="component" value="Unassembled WGS sequence"/>
</dbReference>